<dbReference type="InterPro" id="IPR054384">
    <property type="entry name" value="SecDF_P1_head"/>
</dbReference>
<evidence type="ECO:0000259" key="2">
    <source>
        <dbReference type="Pfam" id="PF22599"/>
    </source>
</evidence>
<feature type="signal peptide" evidence="1">
    <location>
        <begin position="1"/>
        <end position="22"/>
    </location>
</feature>
<reference evidence="3 4" key="1">
    <citation type="journal article" date="2006" name="Int. J. Syst. Evol. Microbiol.">
        <title>Costertonia aggregata gen. nov., sp. nov., a mesophilic marine bacterium of the family Flavobacteriaceae, isolated from a mature biofilm.</title>
        <authorList>
            <person name="Kwon K.K."/>
            <person name="Lee Y.K."/>
            <person name="Lee H.K."/>
        </authorList>
    </citation>
    <scope>NUCLEOTIDE SEQUENCE [LARGE SCALE GENOMIC DNA]</scope>
    <source>
        <strain evidence="3 4">KCCM 42265</strain>
    </source>
</reference>
<keyword evidence="4" id="KW-1185">Reference proteome</keyword>
<dbReference type="Proteomes" id="UP000509302">
    <property type="component" value="Chromosome"/>
</dbReference>
<protein>
    <recommendedName>
        <fullName evidence="2">SecDF P1 head subdomain domain-containing protein</fullName>
    </recommendedName>
</protein>
<gene>
    <name evidence="3" type="ORF">HYG79_11805</name>
</gene>
<evidence type="ECO:0000313" key="4">
    <source>
        <dbReference type="Proteomes" id="UP000509302"/>
    </source>
</evidence>
<dbReference type="Gene3D" id="3.30.1360.200">
    <property type="match status" value="1"/>
</dbReference>
<evidence type="ECO:0000313" key="3">
    <source>
        <dbReference type="EMBL" id="QLG46000.1"/>
    </source>
</evidence>
<dbReference type="EMBL" id="CP058595">
    <property type="protein sequence ID" value="QLG46000.1"/>
    <property type="molecule type" value="Genomic_DNA"/>
</dbReference>
<sequence length="359" mass="40733">MRNIIFCLVIIHPIFCFSQNLANGFYQVDETYEGRLVRELDDTSDFYVVPQPILVLDDFKNIQARPSEFGGTHNLIFELKDIGSEKFKNFTQKESPTQMALLMDSKLISKAIIQMPIPNGTFILSGLDFKKARATRNKLLQQMGKSPLFAKGNFTIYSNRAIYDGKEIYNTKTDYNTFMEREAMPGSQCDAYYSSYYNPLSLVGDFYSYEWGYSAESACGSPGNMLGVKTTNDETGTAVSLLQIVEEEVVVAALKKDSWVTQQAVSFKIDLENVESFSGMLDFFKAHFGVTITPSSFCILGYEKGMVKIRLVGVEYVGYSHHRHLQLGFEVPVKEKAKPIFSDNTFFYLGKFKNGLYQY</sequence>
<keyword evidence="1" id="KW-0732">Signal</keyword>
<feature type="domain" description="SecDF P1 head subdomain" evidence="2">
    <location>
        <begin position="41"/>
        <end position="133"/>
    </location>
</feature>
<proteinExistence type="predicted"/>
<organism evidence="3 4">
    <name type="scientific">Costertonia aggregata</name>
    <dbReference type="NCBI Taxonomy" id="343403"/>
    <lineage>
        <taxon>Bacteria</taxon>
        <taxon>Pseudomonadati</taxon>
        <taxon>Bacteroidota</taxon>
        <taxon>Flavobacteriia</taxon>
        <taxon>Flavobacteriales</taxon>
        <taxon>Flavobacteriaceae</taxon>
        <taxon>Costertonia</taxon>
    </lineage>
</organism>
<dbReference type="AlphaFoldDB" id="A0A7H9ARD9"/>
<dbReference type="Pfam" id="PF22599">
    <property type="entry name" value="SecDF_P1_head"/>
    <property type="match status" value="1"/>
</dbReference>
<name>A0A7H9ARD9_9FLAO</name>
<dbReference type="RefSeq" id="WP_179242286.1">
    <property type="nucleotide sequence ID" value="NZ_CP058595.1"/>
</dbReference>
<dbReference type="KEGG" id="cagg:HYG79_11805"/>
<accession>A0A7H9ARD9</accession>
<evidence type="ECO:0000256" key="1">
    <source>
        <dbReference type="SAM" id="SignalP"/>
    </source>
</evidence>
<feature type="chain" id="PRO_5028884726" description="SecDF P1 head subdomain domain-containing protein" evidence="1">
    <location>
        <begin position="23"/>
        <end position="359"/>
    </location>
</feature>